<sequence length="390" mass="43775">YQPRPYNVSIDPSLIELARQKASIFRPTVDTSATAWFDGPPAADIESIATYWAEEYDWRAIQNSINTNFSHFYTTVPPPSEAYNESVSLHFIHQRSARLDATPILLLHGWPSTALEWASMIPRLVSPDNSSEPGFHIVAPDIPGFGFSPALNSSRVGVGRTEYATMFAALMRQLGYKKYAVYSTDMGTTIALGLVVNHAESIMQHITDFYMTFPSPSDQARYASYQTSEEENQYIGSFSSFLDTHSGYSAIQSTYPSSLAYAMNDSPVGFLAWVYHLSSTMNDRSYEKAEIITNTLLLWHQGVYSNIRCYKELFSSSMFLPDKNFTVPTSVLQFGGLKLYPELGRLNYVPLEWVKRTANVTYFARESEGGHFPAVTVPDLVVKHIRASFA</sequence>
<evidence type="ECO:0000259" key="5">
    <source>
        <dbReference type="Pfam" id="PF06441"/>
    </source>
</evidence>
<dbReference type="EMBL" id="KI964199">
    <property type="protein sequence ID" value="EUC40096.1"/>
    <property type="molecule type" value="Genomic_DNA"/>
</dbReference>
<dbReference type="GeneID" id="19124834"/>
<evidence type="ECO:0000313" key="6">
    <source>
        <dbReference type="EMBL" id="EUC40096.1"/>
    </source>
</evidence>
<evidence type="ECO:0000256" key="2">
    <source>
        <dbReference type="ARBA" id="ARBA00022797"/>
    </source>
</evidence>
<feature type="active site" description="Nucleophile" evidence="4">
    <location>
        <position position="185"/>
    </location>
</feature>
<dbReference type="OrthoDB" id="3694869at2759"/>
<evidence type="ECO:0000256" key="1">
    <source>
        <dbReference type="ARBA" id="ARBA00010088"/>
    </source>
</evidence>
<comment type="similarity">
    <text evidence="1">Belongs to the peptidase S33 family.</text>
</comment>
<gene>
    <name evidence="6" type="ORF">COCMIDRAFT_60917</name>
</gene>
<evidence type="ECO:0000256" key="3">
    <source>
        <dbReference type="ARBA" id="ARBA00022801"/>
    </source>
</evidence>
<keyword evidence="3" id="KW-0378">Hydrolase</keyword>
<dbReference type="Gene3D" id="3.40.50.1820">
    <property type="entry name" value="alpha/beta hydrolase"/>
    <property type="match status" value="1"/>
</dbReference>
<feature type="domain" description="Epoxide hydrolase N-terminal" evidence="5">
    <location>
        <begin position="4"/>
        <end position="117"/>
    </location>
</feature>
<dbReference type="Proteomes" id="UP000054032">
    <property type="component" value="Unassembled WGS sequence"/>
</dbReference>
<dbReference type="InterPro" id="IPR010497">
    <property type="entry name" value="Epoxide_hydro_N"/>
</dbReference>
<proteinExistence type="inferred from homology"/>
<evidence type="ECO:0000256" key="4">
    <source>
        <dbReference type="PIRSR" id="PIRSR001112-1"/>
    </source>
</evidence>
<organism evidence="6 7">
    <name type="scientific">Bipolaris oryzae ATCC 44560</name>
    <dbReference type="NCBI Taxonomy" id="930090"/>
    <lineage>
        <taxon>Eukaryota</taxon>
        <taxon>Fungi</taxon>
        <taxon>Dikarya</taxon>
        <taxon>Ascomycota</taxon>
        <taxon>Pezizomycotina</taxon>
        <taxon>Dothideomycetes</taxon>
        <taxon>Pleosporomycetidae</taxon>
        <taxon>Pleosporales</taxon>
        <taxon>Pleosporineae</taxon>
        <taxon>Pleosporaceae</taxon>
        <taxon>Bipolaris</taxon>
    </lineage>
</organism>
<dbReference type="PANTHER" id="PTHR21661:SF35">
    <property type="entry name" value="EPOXIDE HYDROLASE"/>
    <property type="match status" value="1"/>
</dbReference>
<feature type="non-terminal residue" evidence="6">
    <location>
        <position position="390"/>
    </location>
</feature>
<feature type="active site" description="Proton acceptor" evidence="4">
    <location>
        <position position="371"/>
    </location>
</feature>
<dbReference type="RefSeq" id="XP_007693394.1">
    <property type="nucleotide sequence ID" value="XM_007695204.1"/>
</dbReference>
<feature type="non-terminal residue" evidence="6">
    <location>
        <position position="1"/>
    </location>
</feature>
<reference evidence="6 7" key="1">
    <citation type="journal article" date="2013" name="PLoS Genet.">
        <title>Comparative genome structure, secondary metabolite, and effector coding capacity across Cochliobolus pathogens.</title>
        <authorList>
            <person name="Condon B.J."/>
            <person name="Leng Y."/>
            <person name="Wu D."/>
            <person name="Bushley K.E."/>
            <person name="Ohm R.A."/>
            <person name="Otillar R."/>
            <person name="Martin J."/>
            <person name="Schackwitz W."/>
            <person name="Grimwood J."/>
            <person name="MohdZainudin N."/>
            <person name="Xue C."/>
            <person name="Wang R."/>
            <person name="Manning V.A."/>
            <person name="Dhillon B."/>
            <person name="Tu Z.J."/>
            <person name="Steffenson B.J."/>
            <person name="Salamov A."/>
            <person name="Sun H."/>
            <person name="Lowry S."/>
            <person name="LaButti K."/>
            <person name="Han J."/>
            <person name="Copeland A."/>
            <person name="Lindquist E."/>
            <person name="Barry K."/>
            <person name="Schmutz J."/>
            <person name="Baker S.E."/>
            <person name="Ciuffetti L.M."/>
            <person name="Grigoriev I.V."/>
            <person name="Zhong S."/>
            <person name="Turgeon B.G."/>
        </authorList>
    </citation>
    <scope>NUCLEOTIDE SEQUENCE [LARGE SCALE GENOMIC DNA]</scope>
    <source>
        <strain evidence="6 7">ATCC 44560</strain>
    </source>
</reference>
<dbReference type="InterPro" id="IPR000639">
    <property type="entry name" value="Epox_hydrolase-like"/>
</dbReference>
<keyword evidence="7" id="KW-1185">Reference proteome</keyword>
<dbReference type="KEGG" id="bor:COCMIDRAFT_60917"/>
<protein>
    <recommendedName>
        <fullName evidence="5">Epoxide hydrolase N-terminal domain-containing protein</fullName>
    </recommendedName>
</protein>
<name>W6Z8T0_COCMI</name>
<dbReference type="PRINTS" id="PR00412">
    <property type="entry name" value="EPOXHYDRLASE"/>
</dbReference>
<keyword evidence="2" id="KW-0058">Aromatic hydrocarbons catabolism</keyword>
<dbReference type="eggNOG" id="KOG2565">
    <property type="taxonomic scope" value="Eukaryota"/>
</dbReference>
<dbReference type="InterPro" id="IPR029058">
    <property type="entry name" value="AB_hydrolase_fold"/>
</dbReference>
<dbReference type="GO" id="GO:0004301">
    <property type="term" value="F:epoxide hydrolase activity"/>
    <property type="evidence" value="ECO:0007669"/>
    <property type="project" value="TreeGrafter"/>
</dbReference>
<dbReference type="GO" id="GO:0097176">
    <property type="term" value="P:epoxide metabolic process"/>
    <property type="evidence" value="ECO:0007669"/>
    <property type="project" value="TreeGrafter"/>
</dbReference>
<feature type="active site" description="Proton donor" evidence="4">
    <location>
        <position position="310"/>
    </location>
</feature>
<dbReference type="SUPFAM" id="SSF53474">
    <property type="entry name" value="alpha/beta-Hydrolases"/>
    <property type="match status" value="1"/>
</dbReference>
<dbReference type="STRING" id="930090.W6Z8T0"/>
<dbReference type="Pfam" id="PF06441">
    <property type="entry name" value="EHN"/>
    <property type="match status" value="1"/>
</dbReference>
<evidence type="ECO:0000313" key="7">
    <source>
        <dbReference type="Proteomes" id="UP000054032"/>
    </source>
</evidence>
<dbReference type="PANTHER" id="PTHR21661">
    <property type="entry name" value="EPOXIDE HYDROLASE 1-RELATED"/>
    <property type="match status" value="1"/>
</dbReference>
<dbReference type="InterPro" id="IPR016292">
    <property type="entry name" value="Epoxide_hydrolase"/>
</dbReference>
<dbReference type="PIRSF" id="PIRSF001112">
    <property type="entry name" value="Epoxide_hydrolase"/>
    <property type="match status" value="1"/>
</dbReference>
<dbReference type="HOGENOM" id="CLU_019414_0_2_1"/>
<accession>W6Z8T0</accession>
<dbReference type="AlphaFoldDB" id="W6Z8T0"/>